<keyword evidence="1" id="KW-0489">Methyltransferase</keyword>
<sequence length="214" mass="24085">MSDLLNKLIQKMHPEAQVTTQQLPQCPEISLWLVEPESMRRAFTQEEILQIQAYPAYWAFCWASGQVLARAILDNPEWVRNKTVIDFGAGSGVVAIACAMVGAERVLACDIDPDALESCAINAELNQVAIELHDDIFTLEEDADLLIAADVLYDRANLAFLDVFREKAPSVLVADSRIRNFDFPPYRSVSAFDSFTVPDLDELDEFRRVTLYRA</sequence>
<evidence type="ECO:0000313" key="4">
    <source>
        <dbReference type="Proteomes" id="UP000185639"/>
    </source>
</evidence>
<dbReference type="PANTHER" id="PTHR43648:SF1">
    <property type="entry name" value="ELECTRON TRANSFER FLAVOPROTEIN BETA SUBUNIT LYSINE METHYLTRANSFERASE"/>
    <property type="match status" value="1"/>
</dbReference>
<name>A0A1N7J6H7_9GAMM</name>
<dbReference type="GO" id="GO:0016279">
    <property type="term" value="F:protein-lysine N-methyltransferase activity"/>
    <property type="evidence" value="ECO:0007669"/>
    <property type="project" value="TreeGrafter"/>
</dbReference>
<keyword evidence="4" id="KW-1185">Reference proteome</keyword>
<dbReference type="GO" id="GO:0032259">
    <property type="term" value="P:methylation"/>
    <property type="evidence" value="ECO:0007669"/>
    <property type="project" value="UniProtKB-KW"/>
</dbReference>
<evidence type="ECO:0000313" key="3">
    <source>
        <dbReference type="EMBL" id="SIS44851.1"/>
    </source>
</evidence>
<dbReference type="AlphaFoldDB" id="A0A1N7J6H7"/>
<organism evidence="3 4">
    <name type="scientific">Thalassolituus maritimus</name>
    <dbReference type="NCBI Taxonomy" id="484498"/>
    <lineage>
        <taxon>Bacteria</taxon>
        <taxon>Pseudomonadati</taxon>
        <taxon>Pseudomonadota</taxon>
        <taxon>Gammaproteobacteria</taxon>
        <taxon>Oceanospirillales</taxon>
        <taxon>Oceanospirillaceae</taxon>
        <taxon>Thalassolituus</taxon>
    </lineage>
</organism>
<accession>A0A1N7J6H7</accession>
<reference evidence="4" key="1">
    <citation type="submission" date="2017-01" db="EMBL/GenBank/DDBJ databases">
        <authorList>
            <person name="Varghese N."/>
            <person name="Submissions S."/>
        </authorList>
    </citation>
    <scope>NUCLEOTIDE SEQUENCE [LARGE SCALE GENOMIC DNA]</scope>
    <source>
        <strain evidence="4">DSM 24913</strain>
    </source>
</reference>
<dbReference type="Gene3D" id="3.40.50.150">
    <property type="entry name" value="Vaccinia Virus protein VP39"/>
    <property type="match status" value="1"/>
</dbReference>
<dbReference type="InterPro" id="IPR029063">
    <property type="entry name" value="SAM-dependent_MTases_sf"/>
</dbReference>
<dbReference type="PANTHER" id="PTHR43648">
    <property type="entry name" value="ELECTRON TRANSFER FLAVOPROTEIN BETA SUBUNIT LYSINE METHYLTRANSFERASE"/>
    <property type="match status" value="1"/>
</dbReference>
<dbReference type="Proteomes" id="UP000185639">
    <property type="component" value="Unassembled WGS sequence"/>
</dbReference>
<dbReference type="EMBL" id="FTOH01000001">
    <property type="protein sequence ID" value="SIS44851.1"/>
    <property type="molecule type" value="Genomic_DNA"/>
</dbReference>
<dbReference type="Pfam" id="PF06325">
    <property type="entry name" value="PrmA"/>
    <property type="match status" value="1"/>
</dbReference>
<evidence type="ECO:0000256" key="1">
    <source>
        <dbReference type="ARBA" id="ARBA00022603"/>
    </source>
</evidence>
<protein>
    <submittedName>
        <fullName evidence="3">Predicted nicotinamide N-methyase</fullName>
    </submittedName>
</protein>
<keyword evidence="2" id="KW-0808">Transferase</keyword>
<dbReference type="InterPro" id="IPR050078">
    <property type="entry name" value="Ribosomal_L11_MeTrfase_PrmA"/>
</dbReference>
<evidence type="ECO:0000256" key="2">
    <source>
        <dbReference type="ARBA" id="ARBA00022679"/>
    </source>
</evidence>
<dbReference type="CDD" id="cd02440">
    <property type="entry name" value="AdoMet_MTases"/>
    <property type="match status" value="1"/>
</dbReference>
<proteinExistence type="predicted"/>
<gene>
    <name evidence="3" type="ORF">SAMN05421686_101404</name>
</gene>
<dbReference type="OrthoDB" id="9794615at2"/>
<dbReference type="STRING" id="484498.SAMN05421686_101404"/>
<dbReference type="SUPFAM" id="SSF53335">
    <property type="entry name" value="S-adenosyl-L-methionine-dependent methyltransferases"/>
    <property type="match status" value="1"/>
</dbReference>
<dbReference type="RefSeq" id="WP_076513956.1">
    <property type="nucleotide sequence ID" value="NZ_FTOH01000001.1"/>
</dbReference>